<dbReference type="PANTHER" id="PTHR43245">
    <property type="entry name" value="BIFUNCTIONAL POLYMYXIN RESISTANCE PROTEIN ARNA"/>
    <property type="match status" value="1"/>
</dbReference>
<proteinExistence type="inferred from homology"/>
<feature type="domain" description="3-beta hydroxysteroid dehydrogenase/isomerase" evidence="4">
    <location>
        <begin position="16"/>
        <end position="286"/>
    </location>
</feature>
<reference evidence="5 6" key="1">
    <citation type="submission" date="2020-07" db="EMBL/GenBank/DDBJ databases">
        <title>Comparative genomics of pyrophilous fungi reveals a link between fire events and developmental genes.</title>
        <authorList>
            <consortium name="DOE Joint Genome Institute"/>
            <person name="Steindorff A.S."/>
            <person name="Carver A."/>
            <person name="Calhoun S."/>
            <person name="Stillman K."/>
            <person name="Liu H."/>
            <person name="Lipzen A."/>
            <person name="Pangilinan J."/>
            <person name="Labutti K."/>
            <person name="Bruns T.D."/>
            <person name="Grigoriev I.V."/>
        </authorList>
    </citation>
    <scope>NUCLEOTIDE SEQUENCE [LARGE SCALE GENOMIC DNA]</scope>
    <source>
        <strain evidence="5 6">CBS 144469</strain>
    </source>
</reference>
<evidence type="ECO:0000259" key="4">
    <source>
        <dbReference type="Pfam" id="PF01073"/>
    </source>
</evidence>
<dbReference type="GO" id="GO:0016616">
    <property type="term" value="F:oxidoreductase activity, acting on the CH-OH group of donors, NAD or NADP as acceptor"/>
    <property type="evidence" value="ECO:0007669"/>
    <property type="project" value="InterPro"/>
</dbReference>
<dbReference type="AlphaFoldDB" id="A0A8H6IB44"/>
<dbReference type="Pfam" id="PF01073">
    <property type="entry name" value="3Beta_HSD"/>
    <property type="match status" value="1"/>
</dbReference>
<dbReference type="Proteomes" id="UP000521943">
    <property type="component" value="Unassembled WGS sequence"/>
</dbReference>
<sequence>MAEAHLESGPKPEKYLIIGGAGFLGSYIVEALLARGEKHVAVYDLYLPLDGEEKEGVAYYQGDVLDEEKLVEVLRKEASTTVFHTVSPIHGLDRAIYHTVNITGTKHILSACRTAGTIYSFVFTSSTGAVWRGQPVRGATEAEISLVEDEWDAYGYTKAVAERMVIGANANGEGGMRTVALRPCGMLGPGDKQGMWQLAEAYENGQYKYSIGKGDHLSDITYVGNVADAHLLAADKLSPHASPADRDAVSGEAFFITNGAPAPYNRYLAISWGLMGADLSQMVVLPVFVGWLMTIFSIGWSRITGKNTLFSWYLYAVLTTEQWYSSEKAKKLLGWEPRVSLEEGCKLSNEWWKQKGAKQHAERLKLKSKVA</sequence>
<keyword evidence="2" id="KW-0560">Oxidoreductase</keyword>
<accession>A0A8H6IB44</accession>
<keyword evidence="3" id="KW-0472">Membrane</keyword>
<protein>
    <submittedName>
        <fullName evidence="5">Putative sterol dehydrogenase</fullName>
    </submittedName>
</protein>
<dbReference type="GO" id="GO:0006694">
    <property type="term" value="P:steroid biosynthetic process"/>
    <property type="evidence" value="ECO:0007669"/>
    <property type="project" value="InterPro"/>
</dbReference>
<comment type="similarity">
    <text evidence="1">Belongs to the 3-beta-HSD family.</text>
</comment>
<dbReference type="InterPro" id="IPR002225">
    <property type="entry name" value="3Beta_OHSteriod_DH/Estase"/>
</dbReference>
<evidence type="ECO:0000256" key="2">
    <source>
        <dbReference type="ARBA" id="ARBA00023002"/>
    </source>
</evidence>
<dbReference type="OrthoDB" id="10058185at2759"/>
<dbReference type="Gene3D" id="3.40.50.720">
    <property type="entry name" value="NAD(P)-binding Rossmann-like Domain"/>
    <property type="match status" value="1"/>
</dbReference>
<keyword evidence="6" id="KW-1185">Reference proteome</keyword>
<feature type="transmembrane region" description="Helical" evidence="3">
    <location>
        <begin position="15"/>
        <end position="33"/>
    </location>
</feature>
<comment type="caution">
    <text evidence="5">The sequence shown here is derived from an EMBL/GenBank/DDBJ whole genome shotgun (WGS) entry which is preliminary data.</text>
</comment>
<keyword evidence="3" id="KW-0812">Transmembrane</keyword>
<evidence type="ECO:0000256" key="3">
    <source>
        <dbReference type="SAM" id="Phobius"/>
    </source>
</evidence>
<evidence type="ECO:0000256" key="1">
    <source>
        <dbReference type="ARBA" id="ARBA00009219"/>
    </source>
</evidence>
<keyword evidence="3" id="KW-1133">Transmembrane helix</keyword>
<dbReference type="InterPro" id="IPR036291">
    <property type="entry name" value="NAD(P)-bd_dom_sf"/>
</dbReference>
<evidence type="ECO:0000313" key="6">
    <source>
        <dbReference type="Proteomes" id="UP000521943"/>
    </source>
</evidence>
<evidence type="ECO:0000313" key="5">
    <source>
        <dbReference type="EMBL" id="KAF6760606.1"/>
    </source>
</evidence>
<dbReference type="PANTHER" id="PTHR43245:SF51">
    <property type="entry name" value="SHORT CHAIN DEHYDROGENASE_REDUCTASE FAMILY 42E, MEMBER 2"/>
    <property type="match status" value="1"/>
</dbReference>
<dbReference type="EMBL" id="JACGCI010000012">
    <property type="protein sequence ID" value="KAF6760606.1"/>
    <property type="molecule type" value="Genomic_DNA"/>
</dbReference>
<name>A0A8H6IB44_9AGAR</name>
<dbReference type="SUPFAM" id="SSF51735">
    <property type="entry name" value="NAD(P)-binding Rossmann-fold domains"/>
    <property type="match status" value="1"/>
</dbReference>
<organism evidence="5 6">
    <name type="scientific">Ephemerocybe angulata</name>
    <dbReference type="NCBI Taxonomy" id="980116"/>
    <lineage>
        <taxon>Eukaryota</taxon>
        <taxon>Fungi</taxon>
        <taxon>Dikarya</taxon>
        <taxon>Basidiomycota</taxon>
        <taxon>Agaricomycotina</taxon>
        <taxon>Agaricomycetes</taxon>
        <taxon>Agaricomycetidae</taxon>
        <taxon>Agaricales</taxon>
        <taxon>Agaricineae</taxon>
        <taxon>Psathyrellaceae</taxon>
        <taxon>Ephemerocybe</taxon>
    </lineage>
</organism>
<feature type="transmembrane region" description="Helical" evidence="3">
    <location>
        <begin position="282"/>
        <end position="300"/>
    </location>
</feature>
<dbReference type="InterPro" id="IPR050177">
    <property type="entry name" value="Lipid_A_modif_metabolic_enz"/>
</dbReference>
<gene>
    <name evidence="5" type="ORF">DFP72DRAFT_882717</name>
</gene>